<dbReference type="EMBL" id="UINC01184834">
    <property type="protein sequence ID" value="SVD96241.1"/>
    <property type="molecule type" value="Genomic_DNA"/>
</dbReference>
<name>A0A382ZL95_9ZZZZ</name>
<sequence length="183" mass="21497">YVPENPDDKKDCHTISWIDDSYEDWVCNQSNYQTNKFSVQEYSEMFNISRQQIYKDIKSGKIQAEKGGNYGSSRQWVITTDKEYGEQKGTDTCICSIYEQTAYFAEEGQVGSCHNYNNNKDCKWRKPSDEDKEYFDIPDDAIYVHDACFLKLKIVERDSPEAVEMQNRIKKIDPEAQWFGRKV</sequence>
<evidence type="ECO:0000313" key="1">
    <source>
        <dbReference type="EMBL" id="SVD96241.1"/>
    </source>
</evidence>
<accession>A0A382ZL95</accession>
<dbReference type="AlphaFoldDB" id="A0A382ZL95"/>
<proteinExistence type="predicted"/>
<protein>
    <submittedName>
        <fullName evidence="1">Uncharacterized protein</fullName>
    </submittedName>
</protein>
<organism evidence="1">
    <name type="scientific">marine metagenome</name>
    <dbReference type="NCBI Taxonomy" id="408172"/>
    <lineage>
        <taxon>unclassified sequences</taxon>
        <taxon>metagenomes</taxon>
        <taxon>ecological metagenomes</taxon>
    </lineage>
</organism>
<gene>
    <name evidence="1" type="ORF">METZ01_LOCUS449095</name>
</gene>
<reference evidence="1" key="1">
    <citation type="submission" date="2018-05" db="EMBL/GenBank/DDBJ databases">
        <authorList>
            <person name="Lanie J.A."/>
            <person name="Ng W.-L."/>
            <person name="Kazmierczak K.M."/>
            <person name="Andrzejewski T.M."/>
            <person name="Davidsen T.M."/>
            <person name="Wayne K.J."/>
            <person name="Tettelin H."/>
            <person name="Glass J.I."/>
            <person name="Rusch D."/>
            <person name="Podicherti R."/>
            <person name="Tsui H.-C.T."/>
            <person name="Winkler M.E."/>
        </authorList>
    </citation>
    <scope>NUCLEOTIDE SEQUENCE</scope>
</reference>
<feature type="non-terminal residue" evidence="1">
    <location>
        <position position="1"/>
    </location>
</feature>